<dbReference type="AlphaFoldDB" id="A0A645EEZ7"/>
<proteinExistence type="predicted"/>
<protein>
    <submittedName>
        <fullName evidence="2">Uncharacterized protein</fullName>
    </submittedName>
</protein>
<comment type="caution">
    <text evidence="2">The sequence shown here is derived from an EMBL/GenBank/DDBJ whole genome shotgun (WGS) entry which is preliminary data.</text>
</comment>
<sequence>MRSLDEMREEIEWLLDRFTRNEAEYEKRGFTRRDDTDGTSREKTHPFQATSEGDERFEWHGDNHYIVAGIKRAHRATRARPHFSARRQACPKTERGAPSCHPSPPRNSWPIRTSISERRTSACRCISQGRGFA</sequence>
<feature type="compositionally biased region" description="Basic and acidic residues" evidence="1">
    <location>
        <begin position="25"/>
        <end position="45"/>
    </location>
</feature>
<accession>A0A645EEZ7</accession>
<organism evidence="2">
    <name type="scientific">bioreactor metagenome</name>
    <dbReference type="NCBI Taxonomy" id="1076179"/>
    <lineage>
        <taxon>unclassified sequences</taxon>
        <taxon>metagenomes</taxon>
        <taxon>ecological metagenomes</taxon>
    </lineage>
</organism>
<feature type="region of interest" description="Disordered" evidence="1">
    <location>
        <begin position="25"/>
        <end position="55"/>
    </location>
</feature>
<feature type="compositionally biased region" description="Basic residues" evidence="1">
    <location>
        <begin position="76"/>
        <end position="85"/>
    </location>
</feature>
<evidence type="ECO:0000313" key="2">
    <source>
        <dbReference type="EMBL" id="MPM99172.1"/>
    </source>
</evidence>
<evidence type="ECO:0000256" key="1">
    <source>
        <dbReference type="SAM" id="MobiDB-lite"/>
    </source>
</evidence>
<reference evidence="2" key="1">
    <citation type="submission" date="2019-08" db="EMBL/GenBank/DDBJ databases">
        <authorList>
            <person name="Kucharzyk K."/>
            <person name="Murdoch R.W."/>
            <person name="Higgins S."/>
            <person name="Loffler F."/>
        </authorList>
    </citation>
    <scope>NUCLEOTIDE SEQUENCE</scope>
</reference>
<feature type="region of interest" description="Disordered" evidence="1">
    <location>
        <begin position="76"/>
        <end position="111"/>
    </location>
</feature>
<gene>
    <name evidence="2" type="ORF">SDC9_146363</name>
</gene>
<dbReference type="EMBL" id="VSSQ01045281">
    <property type="protein sequence ID" value="MPM99172.1"/>
    <property type="molecule type" value="Genomic_DNA"/>
</dbReference>
<name>A0A645EEZ7_9ZZZZ</name>